<feature type="chain" id="PRO_5032735761" evidence="1">
    <location>
        <begin position="30"/>
        <end position="198"/>
    </location>
</feature>
<accession>A0A853H0G5</accession>
<sequence>MIILKFSKAALLSALVISASVLPSAPAAARTTNSQDQSAASLAVVMDFLSNTAPDKVEAAAARLVAPDAVYVSLSFDNPELKKIEPWTGTATGPNAYSSTFLRVAEYWTIEDFTITDKLASGEDVAIFGKFTYRSVEVGHVFTSPFSIHAKVHEGKMTYFQFMEDTYASARSFRQSGSWTVKTTKATPAFEVGELRSK</sequence>
<dbReference type="RefSeq" id="WP_180001915.1">
    <property type="nucleotide sequence ID" value="NZ_JACCEV010000001.1"/>
</dbReference>
<dbReference type="AlphaFoldDB" id="A0A853H0G5"/>
<dbReference type="EMBL" id="JACCEV010000001">
    <property type="protein sequence ID" value="NYT84765.1"/>
    <property type="molecule type" value="Genomic_DNA"/>
</dbReference>
<protein>
    <submittedName>
        <fullName evidence="2">Nuclear transport factor 2 family protein</fullName>
    </submittedName>
</protein>
<comment type="caution">
    <text evidence="2">The sequence shown here is derived from an EMBL/GenBank/DDBJ whole genome shotgun (WGS) entry which is preliminary data.</text>
</comment>
<evidence type="ECO:0000313" key="2">
    <source>
        <dbReference type="EMBL" id="NYT84765.1"/>
    </source>
</evidence>
<reference evidence="2 3" key="1">
    <citation type="submission" date="2020-07" db="EMBL/GenBank/DDBJ databases">
        <title>Taxonomic revisions and descriptions of new bacterial species based on genomic comparisons in the high-G+C-content subgroup of the family Alcaligenaceae.</title>
        <authorList>
            <person name="Szabo A."/>
            <person name="Felfoldi T."/>
        </authorList>
    </citation>
    <scope>NUCLEOTIDE SEQUENCE [LARGE SCALE GENOMIC DNA]</scope>
    <source>
        <strain evidence="2 3">DSM 25667</strain>
    </source>
</reference>
<evidence type="ECO:0000256" key="1">
    <source>
        <dbReference type="SAM" id="SignalP"/>
    </source>
</evidence>
<dbReference type="Proteomes" id="UP000554144">
    <property type="component" value="Unassembled WGS sequence"/>
</dbReference>
<organism evidence="2 3">
    <name type="scientific">Pollutimonas harenae</name>
    <dbReference type="NCBI Taxonomy" id="657015"/>
    <lineage>
        <taxon>Bacteria</taxon>
        <taxon>Pseudomonadati</taxon>
        <taxon>Pseudomonadota</taxon>
        <taxon>Betaproteobacteria</taxon>
        <taxon>Burkholderiales</taxon>
        <taxon>Alcaligenaceae</taxon>
        <taxon>Pollutimonas</taxon>
    </lineage>
</organism>
<keyword evidence="1" id="KW-0732">Signal</keyword>
<feature type="signal peptide" evidence="1">
    <location>
        <begin position="1"/>
        <end position="29"/>
    </location>
</feature>
<proteinExistence type="predicted"/>
<dbReference type="InterPro" id="IPR032710">
    <property type="entry name" value="NTF2-like_dom_sf"/>
</dbReference>
<keyword evidence="3" id="KW-1185">Reference proteome</keyword>
<evidence type="ECO:0000313" key="3">
    <source>
        <dbReference type="Proteomes" id="UP000554144"/>
    </source>
</evidence>
<dbReference type="Gene3D" id="3.10.450.50">
    <property type="match status" value="1"/>
</dbReference>
<name>A0A853H0G5_9BURK</name>
<gene>
    <name evidence="2" type="ORF">H0A62_04030</name>
</gene>
<dbReference type="SUPFAM" id="SSF54427">
    <property type="entry name" value="NTF2-like"/>
    <property type="match status" value="1"/>
</dbReference>